<evidence type="ECO:0000256" key="6">
    <source>
        <dbReference type="SAM" id="Phobius"/>
    </source>
</evidence>
<dbReference type="Proteomes" id="UP000769157">
    <property type="component" value="Unassembled WGS sequence"/>
</dbReference>
<evidence type="ECO:0000313" key="9">
    <source>
        <dbReference type="Proteomes" id="UP000769157"/>
    </source>
</evidence>
<keyword evidence="9" id="KW-1185">Reference proteome</keyword>
<evidence type="ECO:0000256" key="5">
    <source>
        <dbReference type="ARBA" id="ARBA00023136"/>
    </source>
</evidence>
<evidence type="ECO:0000256" key="7">
    <source>
        <dbReference type="SAM" id="SignalP"/>
    </source>
</evidence>
<keyword evidence="3 6" id="KW-0812">Transmembrane</keyword>
<evidence type="ECO:0000256" key="3">
    <source>
        <dbReference type="ARBA" id="ARBA00022692"/>
    </source>
</evidence>
<comment type="subcellular location">
    <subcellularLocation>
        <location evidence="1">Endomembrane system</location>
        <topology evidence="1">Multi-pass membrane protein</topology>
    </subcellularLocation>
</comment>
<feature type="signal peptide" evidence="7">
    <location>
        <begin position="1"/>
        <end position="20"/>
    </location>
</feature>
<keyword evidence="7" id="KW-0732">Signal</keyword>
<dbReference type="GO" id="GO:0012505">
    <property type="term" value="C:endomembrane system"/>
    <property type="evidence" value="ECO:0007669"/>
    <property type="project" value="UniProtKB-SubCell"/>
</dbReference>
<evidence type="ECO:0008006" key="10">
    <source>
        <dbReference type="Google" id="ProtNLM"/>
    </source>
</evidence>
<dbReference type="Pfam" id="PF10270">
    <property type="entry name" value="MMgT"/>
    <property type="match status" value="1"/>
</dbReference>
<keyword evidence="4 6" id="KW-1133">Transmembrane helix</keyword>
<comment type="similarity">
    <text evidence="2">Belongs to the membrane magnesium transporter (TC 1.A.67) family.</text>
</comment>
<evidence type="ECO:0000256" key="1">
    <source>
        <dbReference type="ARBA" id="ARBA00004127"/>
    </source>
</evidence>
<dbReference type="EMBL" id="JAEUBE010000378">
    <property type="protein sequence ID" value="KAH3662612.1"/>
    <property type="molecule type" value="Genomic_DNA"/>
</dbReference>
<organism evidence="8 9">
    <name type="scientific">Ogataea philodendri</name>
    <dbReference type="NCBI Taxonomy" id="1378263"/>
    <lineage>
        <taxon>Eukaryota</taxon>
        <taxon>Fungi</taxon>
        <taxon>Dikarya</taxon>
        <taxon>Ascomycota</taxon>
        <taxon>Saccharomycotina</taxon>
        <taxon>Pichiomycetes</taxon>
        <taxon>Pichiales</taxon>
        <taxon>Pichiaceae</taxon>
        <taxon>Ogataea</taxon>
    </lineage>
</organism>
<keyword evidence="5 6" id="KW-0472">Membrane</keyword>
<accession>A0A9P8NZU5</accession>
<feature type="chain" id="PRO_5040436391" description="ER membrane protein complex subunit 5" evidence="7">
    <location>
        <begin position="21"/>
        <end position="122"/>
    </location>
</feature>
<dbReference type="OrthoDB" id="44756at2759"/>
<evidence type="ECO:0000256" key="4">
    <source>
        <dbReference type="ARBA" id="ARBA00022989"/>
    </source>
</evidence>
<proteinExistence type="inferred from homology"/>
<sequence length="122" mass="13432">MFSSVCFVLAVVLFANSAYSSYQFHQLGNALPLDVQLEAGAACLLALIGGLLAVPRASIKHDIVSGHAVPGYRQEPLKYIYMDKATSELEAQGVGLFEELINRPGYLDLDKKRKEFAKWAKQ</sequence>
<gene>
    <name evidence="8" type="ORF">OGAPHI_005864</name>
</gene>
<evidence type="ECO:0000313" key="8">
    <source>
        <dbReference type="EMBL" id="KAH3662612.1"/>
    </source>
</evidence>
<dbReference type="GeneID" id="70237828"/>
<dbReference type="InterPro" id="IPR018937">
    <property type="entry name" value="MMgT"/>
</dbReference>
<protein>
    <recommendedName>
        <fullName evidence="10">ER membrane protein complex subunit 5</fullName>
    </recommendedName>
</protein>
<feature type="transmembrane region" description="Helical" evidence="6">
    <location>
        <begin position="36"/>
        <end position="54"/>
    </location>
</feature>
<dbReference type="RefSeq" id="XP_046059701.1">
    <property type="nucleotide sequence ID" value="XM_046207091.1"/>
</dbReference>
<name>A0A9P8NZU5_9ASCO</name>
<reference evidence="8" key="2">
    <citation type="submission" date="2021-01" db="EMBL/GenBank/DDBJ databases">
        <authorList>
            <person name="Schikora-Tamarit M.A."/>
        </authorList>
    </citation>
    <scope>NUCLEOTIDE SEQUENCE</scope>
    <source>
        <strain evidence="8">CBS6075</strain>
    </source>
</reference>
<evidence type="ECO:0000256" key="2">
    <source>
        <dbReference type="ARBA" id="ARBA00006109"/>
    </source>
</evidence>
<dbReference type="AlphaFoldDB" id="A0A9P8NZU5"/>
<comment type="caution">
    <text evidence="8">The sequence shown here is derived from an EMBL/GenBank/DDBJ whole genome shotgun (WGS) entry which is preliminary data.</text>
</comment>
<reference evidence="8" key="1">
    <citation type="journal article" date="2021" name="Open Biol.">
        <title>Shared evolutionary footprints suggest mitochondrial oxidative damage underlies multiple complex I losses in fungi.</title>
        <authorList>
            <person name="Schikora-Tamarit M.A."/>
            <person name="Marcet-Houben M."/>
            <person name="Nosek J."/>
            <person name="Gabaldon T."/>
        </authorList>
    </citation>
    <scope>NUCLEOTIDE SEQUENCE</scope>
    <source>
        <strain evidence="8">CBS6075</strain>
    </source>
</reference>